<evidence type="ECO:0000256" key="1">
    <source>
        <dbReference type="SAM" id="Phobius"/>
    </source>
</evidence>
<dbReference type="KEGG" id="apal:BN85403050"/>
<dbReference type="Proteomes" id="UP000032740">
    <property type="component" value="Chromosome"/>
</dbReference>
<keyword evidence="3" id="KW-1185">Reference proteome</keyword>
<dbReference type="EMBL" id="FO681347">
    <property type="protein sequence ID" value="CCV63882.1"/>
    <property type="molecule type" value="Genomic_DNA"/>
</dbReference>
<dbReference type="STRING" id="1318466.BN85403050"/>
<feature type="transmembrane region" description="Helical" evidence="1">
    <location>
        <begin position="38"/>
        <end position="60"/>
    </location>
</feature>
<evidence type="ECO:0000313" key="2">
    <source>
        <dbReference type="EMBL" id="CCV63882.1"/>
    </source>
</evidence>
<keyword evidence="1" id="KW-0472">Membrane</keyword>
<name>U4KK40_ALTPJ</name>
<dbReference type="RefSeq" id="WP_026655884.1">
    <property type="nucleotide sequence ID" value="NC_022538.1"/>
</dbReference>
<evidence type="ECO:0000313" key="3">
    <source>
        <dbReference type="Proteomes" id="UP000032740"/>
    </source>
</evidence>
<keyword evidence="1" id="KW-0812">Transmembrane</keyword>
<evidence type="ECO:0008006" key="4">
    <source>
        <dbReference type="Google" id="ProtNLM"/>
    </source>
</evidence>
<reference evidence="2 3" key="1">
    <citation type="journal article" date="2013" name="J. Mol. Microbiol. Biotechnol.">
        <title>Analysis of the Complete Genomes of Acholeplasma brassicae , A. palmae and A. laidlawii and Their Comparison to the Obligate Parasites from ' Candidatus Phytoplasma'.</title>
        <authorList>
            <person name="Kube M."/>
            <person name="Siewert C."/>
            <person name="Migdoll A.M."/>
            <person name="Duduk B."/>
            <person name="Holz S."/>
            <person name="Rabus R."/>
            <person name="Seemuller E."/>
            <person name="Mitrovic J."/>
            <person name="Muller I."/>
            <person name="Buttner C."/>
            <person name="Reinhardt R."/>
        </authorList>
    </citation>
    <scope>NUCLEOTIDE SEQUENCE [LARGE SCALE GENOMIC DNA]</scope>
    <source>
        <strain evidence="2 3">J233</strain>
    </source>
</reference>
<keyword evidence="1" id="KW-1133">Transmembrane helix</keyword>
<accession>U4KK40</accession>
<dbReference type="HOGENOM" id="CLU_1003344_0_0_14"/>
<gene>
    <name evidence="2" type="ORF">BN85403050</name>
</gene>
<feature type="transmembrane region" description="Helical" evidence="1">
    <location>
        <begin position="12"/>
        <end position="32"/>
    </location>
</feature>
<organism evidence="2 3">
    <name type="scientific">Alteracholeplasma palmae (strain ATCC 49389 / J233)</name>
    <name type="common">Acholeplasma palmae</name>
    <dbReference type="NCBI Taxonomy" id="1318466"/>
    <lineage>
        <taxon>Bacteria</taxon>
        <taxon>Bacillati</taxon>
        <taxon>Mycoplasmatota</taxon>
        <taxon>Mollicutes</taxon>
        <taxon>Acholeplasmatales</taxon>
        <taxon>Acholeplasmataceae</taxon>
        <taxon>Acholeplasma</taxon>
    </lineage>
</organism>
<dbReference type="AlphaFoldDB" id="U4KK40"/>
<proteinExistence type="predicted"/>
<protein>
    <recommendedName>
        <fullName evidence="4">DUF3137 domain-containing protein</fullName>
    </recommendedName>
</protein>
<sequence length="277" mass="32275">MIKKLNEEKSKVNLILWISILFEIIVIGIGIFLLVNQIYVIGISFLIIFNIPYICLMVLVSKRHKKIEKAYIAYIGKILSNADFIEKFESVKEVDTKEYKKLGIIPNYTGLKLKNNLSGTYENVEYDMYDAFATVTSGNSTSVVFSGRIYELGLKNSHLHTIFTDNKYNRVKKMVKLPLEKNKIIKYVDGEIKDTITDLQVYQFFKSIKRNEKSKITIKITRNKVMVSISRMDELFKYTYLKPLKDLNFLDLETKISNELTNIIDNVKELLDDYLEE</sequence>